<reference evidence="1 2" key="1">
    <citation type="submission" date="2024-01" db="EMBL/GenBank/DDBJ databases">
        <title>The complete chloroplast genome sequence of Lithospermum erythrorhizon: insights into the phylogenetic relationship among Boraginaceae species and the maternal lineages of purple gromwells.</title>
        <authorList>
            <person name="Okada T."/>
            <person name="Watanabe K."/>
        </authorList>
    </citation>
    <scope>NUCLEOTIDE SEQUENCE [LARGE SCALE GENOMIC DNA]</scope>
</reference>
<organism evidence="1 2">
    <name type="scientific">Lithospermum erythrorhizon</name>
    <name type="common">Purple gromwell</name>
    <name type="synonym">Lithospermum officinale var. erythrorhizon</name>
    <dbReference type="NCBI Taxonomy" id="34254"/>
    <lineage>
        <taxon>Eukaryota</taxon>
        <taxon>Viridiplantae</taxon>
        <taxon>Streptophyta</taxon>
        <taxon>Embryophyta</taxon>
        <taxon>Tracheophyta</taxon>
        <taxon>Spermatophyta</taxon>
        <taxon>Magnoliopsida</taxon>
        <taxon>eudicotyledons</taxon>
        <taxon>Gunneridae</taxon>
        <taxon>Pentapetalae</taxon>
        <taxon>asterids</taxon>
        <taxon>lamiids</taxon>
        <taxon>Boraginales</taxon>
        <taxon>Boraginaceae</taxon>
        <taxon>Boraginoideae</taxon>
        <taxon>Lithospermeae</taxon>
        <taxon>Lithospermum</taxon>
    </lineage>
</organism>
<comment type="caution">
    <text evidence="1">The sequence shown here is derived from an EMBL/GenBank/DDBJ whole genome shotgun (WGS) entry which is preliminary data.</text>
</comment>
<gene>
    <name evidence="1" type="ORF">LIER_05463</name>
</gene>
<proteinExistence type="predicted"/>
<evidence type="ECO:0000313" key="1">
    <source>
        <dbReference type="EMBL" id="GAA0145219.1"/>
    </source>
</evidence>
<dbReference type="AlphaFoldDB" id="A0AAV3P159"/>
<evidence type="ECO:0000313" key="2">
    <source>
        <dbReference type="Proteomes" id="UP001454036"/>
    </source>
</evidence>
<dbReference type="Proteomes" id="UP001454036">
    <property type="component" value="Unassembled WGS sequence"/>
</dbReference>
<dbReference type="EMBL" id="BAABME010000749">
    <property type="protein sequence ID" value="GAA0145219.1"/>
    <property type="molecule type" value="Genomic_DNA"/>
</dbReference>
<sequence length="91" mass="10214">MRNCISSRGYVPRFTAHLVFVRGNATGHMEPNPITPPECLLPFVKGEVPPPPRVLLNQTSEPPQEMSTFLEWILLNQGSISLERDDCLIRG</sequence>
<accession>A0AAV3P159</accession>
<name>A0AAV3P159_LITER</name>
<protein>
    <submittedName>
        <fullName evidence="1">Uncharacterized protein</fullName>
    </submittedName>
</protein>
<keyword evidence="2" id="KW-1185">Reference proteome</keyword>